<dbReference type="Proteomes" id="UP000729402">
    <property type="component" value="Unassembled WGS sequence"/>
</dbReference>
<feature type="region of interest" description="Disordered" evidence="1">
    <location>
        <begin position="117"/>
        <end position="139"/>
    </location>
</feature>
<proteinExistence type="predicted"/>
<evidence type="ECO:0000313" key="3">
    <source>
        <dbReference type="Proteomes" id="UP000729402"/>
    </source>
</evidence>
<keyword evidence="3" id="KW-1185">Reference proteome</keyword>
<sequence length="175" mass="19107">MSQLGFFFKTPLSIHEYLGHPSPSPPIRLAAGPLGRPTVGTPTQGHLLFSIWSPCRRNANPPLPQIWATHPPLHLAALPQVRLTDPPSARRRKATSFYTIGRLVTDPLGRPTIGTPGHISTCWSPRHSDKGPPPLSHERHKAAFAWPSHRLDAGALLRLVTPPLGLWEAAHQSSA</sequence>
<reference evidence="2" key="1">
    <citation type="journal article" date="2021" name="bioRxiv">
        <title>Whole Genome Assembly and Annotation of Northern Wild Rice, Zizania palustris L., Supports a Whole Genome Duplication in the Zizania Genus.</title>
        <authorList>
            <person name="Haas M."/>
            <person name="Kono T."/>
            <person name="Macchietto M."/>
            <person name="Millas R."/>
            <person name="McGilp L."/>
            <person name="Shao M."/>
            <person name="Duquette J."/>
            <person name="Hirsch C.N."/>
            <person name="Kimball J."/>
        </authorList>
    </citation>
    <scope>NUCLEOTIDE SEQUENCE</scope>
    <source>
        <tissue evidence="2">Fresh leaf tissue</tissue>
    </source>
</reference>
<organism evidence="2 3">
    <name type="scientific">Zizania palustris</name>
    <name type="common">Northern wild rice</name>
    <dbReference type="NCBI Taxonomy" id="103762"/>
    <lineage>
        <taxon>Eukaryota</taxon>
        <taxon>Viridiplantae</taxon>
        <taxon>Streptophyta</taxon>
        <taxon>Embryophyta</taxon>
        <taxon>Tracheophyta</taxon>
        <taxon>Spermatophyta</taxon>
        <taxon>Magnoliopsida</taxon>
        <taxon>Liliopsida</taxon>
        <taxon>Poales</taxon>
        <taxon>Poaceae</taxon>
        <taxon>BOP clade</taxon>
        <taxon>Oryzoideae</taxon>
        <taxon>Oryzeae</taxon>
        <taxon>Zizaniinae</taxon>
        <taxon>Zizania</taxon>
    </lineage>
</organism>
<accession>A0A8J6BZQ4</accession>
<reference evidence="2" key="2">
    <citation type="submission" date="2021-02" db="EMBL/GenBank/DDBJ databases">
        <authorList>
            <person name="Kimball J.A."/>
            <person name="Haas M.W."/>
            <person name="Macchietto M."/>
            <person name="Kono T."/>
            <person name="Duquette J."/>
            <person name="Shao M."/>
        </authorList>
    </citation>
    <scope>NUCLEOTIDE SEQUENCE</scope>
    <source>
        <tissue evidence="2">Fresh leaf tissue</tissue>
    </source>
</reference>
<evidence type="ECO:0000256" key="1">
    <source>
        <dbReference type="SAM" id="MobiDB-lite"/>
    </source>
</evidence>
<name>A0A8J6BZQ4_ZIZPA</name>
<comment type="caution">
    <text evidence="2">The sequence shown here is derived from an EMBL/GenBank/DDBJ whole genome shotgun (WGS) entry which is preliminary data.</text>
</comment>
<dbReference type="EMBL" id="JAAALK010000079">
    <property type="protein sequence ID" value="KAG8100184.1"/>
    <property type="molecule type" value="Genomic_DNA"/>
</dbReference>
<evidence type="ECO:0000313" key="2">
    <source>
        <dbReference type="EMBL" id="KAG8100184.1"/>
    </source>
</evidence>
<protein>
    <submittedName>
        <fullName evidence="2">Uncharacterized protein</fullName>
    </submittedName>
</protein>
<dbReference type="AlphaFoldDB" id="A0A8J6BZQ4"/>
<gene>
    <name evidence="2" type="ORF">GUJ93_ZPchr0013g36044</name>
</gene>